<sequence length="61" mass="6873">MKKIFSYFSEVKLELSKVTWPGRQEVVRLLSLVLVISVVVAAFVGIVDFSLTKSLEFLLAK</sequence>
<dbReference type="AlphaFoldDB" id="A0A0G0B0B3"/>
<name>A0A0G0B0B3_9BACT</name>
<comment type="similarity">
    <text evidence="9">Belongs to the SecE/SEC61-gamma family.</text>
</comment>
<dbReference type="GO" id="GO:0008320">
    <property type="term" value="F:protein transmembrane transporter activity"/>
    <property type="evidence" value="ECO:0007669"/>
    <property type="project" value="UniProtKB-UniRule"/>
</dbReference>
<keyword evidence="5 9" id="KW-0653">Protein transport</keyword>
<accession>A0A0G0B0B3</accession>
<dbReference type="GO" id="GO:0065002">
    <property type="term" value="P:intracellular protein transmembrane transport"/>
    <property type="evidence" value="ECO:0007669"/>
    <property type="project" value="UniProtKB-UniRule"/>
</dbReference>
<keyword evidence="3 9" id="KW-1003">Cell membrane</keyword>
<protein>
    <recommendedName>
        <fullName evidence="9">Protein translocase subunit SecE</fullName>
    </recommendedName>
</protein>
<gene>
    <name evidence="9" type="primary">secE</name>
    <name evidence="10" type="ORF">UR21_C0001G0041</name>
</gene>
<dbReference type="NCBIfam" id="TIGR00964">
    <property type="entry name" value="secE_bact"/>
    <property type="match status" value="1"/>
</dbReference>
<dbReference type="Gene3D" id="1.20.5.1030">
    <property type="entry name" value="Preprotein translocase secy subunit"/>
    <property type="match status" value="1"/>
</dbReference>
<evidence type="ECO:0000313" key="11">
    <source>
        <dbReference type="Proteomes" id="UP000034803"/>
    </source>
</evidence>
<dbReference type="InterPro" id="IPR005807">
    <property type="entry name" value="SecE_bac"/>
</dbReference>
<comment type="caution">
    <text evidence="10">The sequence shown here is derived from an EMBL/GenBank/DDBJ whole genome shotgun (WGS) entry which is preliminary data.</text>
</comment>
<keyword evidence="8 9" id="KW-0472">Membrane</keyword>
<keyword evidence="4 9" id="KW-0812">Transmembrane</keyword>
<comment type="subunit">
    <text evidence="9">Component of the Sec protein translocase complex. Heterotrimer consisting of SecY, SecE and SecG subunits. The heterotrimers can form oligomers, although 1 heterotrimer is thought to be able to translocate proteins. Interacts with the ribosome. Interacts with SecDF, and other proteins may be involved. Interacts with SecA.</text>
</comment>
<dbReference type="GO" id="GO:0005886">
    <property type="term" value="C:plasma membrane"/>
    <property type="evidence" value="ECO:0007669"/>
    <property type="project" value="UniProtKB-SubCell"/>
</dbReference>
<evidence type="ECO:0000256" key="8">
    <source>
        <dbReference type="ARBA" id="ARBA00023136"/>
    </source>
</evidence>
<dbReference type="GO" id="GO:0006605">
    <property type="term" value="P:protein targeting"/>
    <property type="evidence" value="ECO:0007669"/>
    <property type="project" value="UniProtKB-UniRule"/>
</dbReference>
<evidence type="ECO:0000313" key="10">
    <source>
        <dbReference type="EMBL" id="KKP32245.1"/>
    </source>
</evidence>
<dbReference type="PANTHER" id="PTHR33910">
    <property type="entry name" value="PROTEIN TRANSLOCASE SUBUNIT SECE"/>
    <property type="match status" value="1"/>
</dbReference>
<feature type="transmembrane region" description="Helical" evidence="9">
    <location>
        <begin position="29"/>
        <end position="51"/>
    </location>
</feature>
<evidence type="ECO:0000256" key="1">
    <source>
        <dbReference type="ARBA" id="ARBA00004370"/>
    </source>
</evidence>
<keyword evidence="7 9" id="KW-0811">Translocation</keyword>
<dbReference type="HAMAP" id="MF_00422">
    <property type="entry name" value="SecE"/>
    <property type="match status" value="1"/>
</dbReference>
<dbReference type="PROSITE" id="PS01067">
    <property type="entry name" value="SECE_SEC61G"/>
    <property type="match status" value="1"/>
</dbReference>
<dbReference type="GO" id="GO:0043952">
    <property type="term" value="P:protein transport by the Sec complex"/>
    <property type="evidence" value="ECO:0007669"/>
    <property type="project" value="UniProtKB-UniRule"/>
</dbReference>
<dbReference type="PANTHER" id="PTHR33910:SF1">
    <property type="entry name" value="PROTEIN TRANSLOCASE SUBUNIT SECE"/>
    <property type="match status" value="1"/>
</dbReference>
<keyword evidence="2 9" id="KW-0813">Transport</keyword>
<dbReference type="InterPro" id="IPR001901">
    <property type="entry name" value="Translocase_SecE/Sec61-g"/>
</dbReference>
<comment type="subcellular location">
    <subcellularLocation>
        <location evidence="9">Cell membrane</location>
        <topology evidence="9">Single-pass membrane protein</topology>
    </subcellularLocation>
    <subcellularLocation>
        <location evidence="1">Membrane</location>
    </subcellularLocation>
</comment>
<reference evidence="10 11" key="1">
    <citation type="journal article" date="2015" name="Nature">
        <title>rRNA introns, odd ribosomes, and small enigmatic genomes across a large radiation of phyla.</title>
        <authorList>
            <person name="Brown C.T."/>
            <person name="Hug L.A."/>
            <person name="Thomas B.C."/>
            <person name="Sharon I."/>
            <person name="Castelle C.J."/>
            <person name="Singh A."/>
            <person name="Wilkins M.J."/>
            <person name="Williams K.H."/>
            <person name="Banfield J.F."/>
        </authorList>
    </citation>
    <scope>NUCLEOTIDE SEQUENCE [LARGE SCALE GENOMIC DNA]</scope>
</reference>
<proteinExistence type="inferred from homology"/>
<dbReference type="EMBL" id="LBOI01000001">
    <property type="protein sequence ID" value="KKP32245.1"/>
    <property type="molecule type" value="Genomic_DNA"/>
</dbReference>
<dbReference type="Pfam" id="PF00584">
    <property type="entry name" value="SecE"/>
    <property type="match status" value="1"/>
</dbReference>
<dbReference type="GO" id="GO:0009306">
    <property type="term" value="P:protein secretion"/>
    <property type="evidence" value="ECO:0007669"/>
    <property type="project" value="UniProtKB-UniRule"/>
</dbReference>
<evidence type="ECO:0000256" key="9">
    <source>
        <dbReference type="HAMAP-Rule" id="MF_00422"/>
    </source>
</evidence>
<keyword evidence="6 9" id="KW-1133">Transmembrane helix</keyword>
<organism evidence="10 11">
    <name type="scientific">Candidatus Woesebacteria bacterium GW2011_GWC2_31_9</name>
    <dbReference type="NCBI Taxonomy" id="1618586"/>
    <lineage>
        <taxon>Bacteria</taxon>
        <taxon>Candidatus Woeseibacteriota</taxon>
    </lineage>
</organism>
<evidence type="ECO:0000256" key="2">
    <source>
        <dbReference type="ARBA" id="ARBA00022448"/>
    </source>
</evidence>
<evidence type="ECO:0000256" key="6">
    <source>
        <dbReference type="ARBA" id="ARBA00022989"/>
    </source>
</evidence>
<comment type="function">
    <text evidence="9">Essential subunit of the Sec protein translocation channel SecYEG. Clamps together the 2 halves of SecY. May contact the channel plug during translocation.</text>
</comment>
<evidence type="ECO:0000256" key="5">
    <source>
        <dbReference type="ARBA" id="ARBA00022927"/>
    </source>
</evidence>
<evidence type="ECO:0000256" key="7">
    <source>
        <dbReference type="ARBA" id="ARBA00023010"/>
    </source>
</evidence>
<dbReference type="InterPro" id="IPR038379">
    <property type="entry name" value="SecE_sf"/>
</dbReference>
<dbReference type="Proteomes" id="UP000034803">
    <property type="component" value="Unassembled WGS sequence"/>
</dbReference>
<evidence type="ECO:0000256" key="3">
    <source>
        <dbReference type="ARBA" id="ARBA00022475"/>
    </source>
</evidence>
<evidence type="ECO:0000256" key="4">
    <source>
        <dbReference type="ARBA" id="ARBA00022692"/>
    </source>
</evidence>